<reference evidence="10 11" key="1">
    <citation type="submission" date="2020-07" db="EMBL/GenBank/DDBJ databases">
        <title>Sequencing the genomes of 1000 actinobacteria strains.</title>
        <authorList>
            <person name="Klenk H.-P."/>
        </authorList>
    </citation>
    <scope>NUCLEOTIDE SEQUENCE [LARGE SCALE GENOMIC DNA]</scope>
    <source>
        <strain evidence="10 11">DSM 45278</strain>
    </source>
</reference>
<evidence type="ECO:0000256" key="8">
    <source>
        <dbReference type="SAM" id="MobiDB-lite"/>
    </source>
</evidence>
<proteinExistence type="inferred from homology"/>
<feature type="domain" description="ABC transporter" evidence="9">
    <location>
        <begin position="424"/>
        <end position="663"/>
    </location>
</feature>
<evidence type="ECO:0000313" key="11">
    <source>
        <dbReference type="Proteomes" id="UP000584931"/>
    </source>
</evidence>
<feature type="domain" description="ABC transporter" evidence="9">
    <location>
        <begin position="22"/>
        <end position="271"/>
    </location>
</feature>
<dbReference type="GO" id="GO:0005886">
    <property type="term" value="C:plasma membrane"/>
    <property type="evidence" value="ECO:0007669"/>
    <property type="project" value="UniProtKB-SubCell"/>
</dbReference>
<dbReference type="Gene3D" id="3.40.50.300">
    <property type="entry name" value="P-loop containing nucleotide triphosphate hydrolases"/>
    <property type="match status" value="2"/>
</dbReference>
<dbReference type="SUPFAM" id="SSF52540">
    <property type="entry name" value="P-loop containing nucleoside triphosphate hydrolases"/>
    <property type="match status" value="2"/>
</dbReference>
<dbReference type="Proteomes" id="UP000584931">
    <property type="component" value="Unassembled WGS sequence"/>
</dbReference>
<dbReference type="NCBIfam" id="NF008453">
    <property type="entry name" value="PRK11308.1"/>
    <property type="match status" value="2"/>
</dbReference>
<name>A0A7Z0BL45_9ACTN</name>
<keyword evidence="6 10" id="KW-0067">ATP-binding</keyword>
<organism evidence="10 11">
    <name type="scientific">Nocardiopsis sinuspersici</name>
    <dbReference type="NCBI Taxonomy" id="501010"/>
    <lineage>
        <taxon>Bacteria</taxon>
        <taxon>Bacillati</taxon>
        <taxon>Actinomycetota</taxon>
        <taxon>Actinomycetes</taxon>
        <taxon>Streptosporangiales</taxon>
        <taxon>Nocardiopsidaceae</taxon>
        <taxon>Nocardiopsis</taxon>
    </lineage>
</organism>
<evidence type="ECO:0000256" key="3">
    <source>
        <dbReference type="ARBA" id="ARBA00022448"/>
    </source>
</evidence>
<evidence type="ECO:0000256" key="4">
    <source>
        <dbReference type="ARBA" id="ARBA00022475"/>
    </source>
</evidence>
<dbReference type="InterPro" id="IPR027417">
    <property type="entry name" value="P-loop_NTPase"/>
</dbReference>
<keyword evidence="3" id="KW-0813">Transport</keyword>
<keyword evidence="7" id="KW-0472">Membrane</keyword>
<dbReference type="Pfam" id="PF00005">
    <property type="entry name" value="ABC_tran"/>
    <property type="match status" value="2"/>
</dbReference>
<dbReference type="InterPro" id="IPR013563">
    <property type="entry name" value="Oligopep_ABC_C"/>
</dbReference>
<dbReference type="PANTHER" id="PTHR43297">
    <property type="entry name" value="OLIGOPEPTIDE TRANSPORT ATP-BINDING PROTEIN APPD"/>
    <property type="match status" value="1"/>
</dbReference>
<dbReference type="SMART" id="SM00382">
    <property type="entry name" value="AAA"/>
    <property type="match status" value="2"/>
</dbReference>
<dbReference type="InterPro" id="IPR003593">
    <property type="entry name" value="AAA+_ATPase"/>
</dbReference>
<evidence type="ECO:0000256" key="2">
    <source>
        <dbReference type="ARBA" id="ARBA00005417"/>
    </source>
</evidence>
<dbReference type="NCBIfam" id="TIGR01727">
    <property type="entry name" value="oligo_HPY"/>
    <property type="match status" value="2"/>
</dbReference>
<dbReference type="NCBIfam" id="NF007739">
    <property type="entry name" value="PRK10419.1"/>
    <property type="match status" value="2"/>
</dbReference>
<protein>
    <submittedName>
        <fullName evidence="10">Peptide/nickel transport system ATP-binding protein</fullName>
    </submittedName>
</protein>
<dbReference type="FunFam" id="3.40.50.300:FF:000016">
    <property type="entry name" value="Oligopeptide ABC transporter ATP-binding component"/>
    <property type="match status" value="2"/>
</dbReference>
<feature type="region of interest" description="Disordered" evidence="8">
    <location>
        <begin position="369"/>
        <end position="407"/>
    </location>
</feature>
<comment type="caution">
    <text evidence="10">The sequence shown here is derived from an EMBL/GenBank/DDBJ whole genome shotgun (WGS) entry which is preliminary data.</text>
</comment>
<evidence type="ECO:0000313" key="10">
    <source>
        <dbReference type="EMBL" id="NYH53044.1"/>
    </source>
</evidence>
<dbReference type="PROSITE" id="PS00211">
    <property type="entry name" value="ABC_TRANSPORTER_1"/>
    <property type="match status" value="2"/>
</dbReference>
<keyword evidence="4" id="KW-1003">Cell membrane</keyword>
<dbReference type="GO" id="GO:0015833">
    <property type="term" value="P:peptide transport"/>
    <property type="evidence" value="ECO:0007669"/>
    <property type="project" value="InterPro"/>
</dbReference>
<dbReference type="PROSITE" id="PS50893">
    <property type="entry name" value="ABC_TRANSPORTER_2"/>
    <property type="match status" value="2"/>
</dbReference>
<dbReference type="GO" id="GO:0005524">
    <property type="term" value="F:ATP binding"/>
    <property type="evidence" value="ECO:0007669"/>
    <property type="project" value="UniProtKB-KW"/>
</dbReference>
<evidence type="ECO:0000256" key="7">
    <source>
        <dbReference type="ARBA" id="ARBA00023136"/>
    </source>
</evidence>
<dbReference type="AlphaFoldDB" id="A0A7Z0BL45"/>
<sequence length="744" mass="80577">MTTTEHMSNEETSSPGTGDVVLEVRDLSVTFPSDDGPLPAVREVSYVLRRGEALGIVGESGSGKSVTSMAIMGLLPKNARVEGSAKVLGQEVVGLDDAEISKVRGNRIAMIFQDPLTSLNPVYTVGYQIAEAVLAHHKVGKKAAMARALELLELVDIPNPAQRLKQYPHELSGGMRQRVVIAIAMANEPDVIIADEPTTALDVTVQAQVLEALESARKETGAALVLITHDLGVVAGHVDRVGVMYGGRLVETGPVEEVFYRPRMPYALGLLGSLPRLDEDRNERLTPILGTPPSLLTLPGGCAFAPRCPMARDLCHEQEPSLLATAENGERVRVPVEDTGAHTAACHFSEELEGAQPTDLFRGTAVGAETADTDGTAESVAESEERAEQAERALARAGGSGDTADGSGREAILTVRDLVKHFPIRSKGLLKRRIGEVQAVSGISLDLYEHETLALVGESGCGKSTTARLMLQLIRQTSGEVEYRGQPLHSMSQRQLRPLRRDLQLVFQDPFASLDPRMTVSDIVAEPLRIHGRRNGEAKKRVRELLELVGLNVEHGSRYPHEFSGGQRQRIGVARALALNPKVLILDEPVSALDVSIQAGVINLLEDLQDDLGLSYLFVSHDLSVVKHIADRVAVMYLGKIVETGTTEELFRAPAHPYTQALISAIPLPDPVKERTRERIVVTGDVPSPADPPSGCRFRTRCPKFADELSESERVKCVEEPPELVDRGTGHPDACHYSRAVELI</sequence>
<dbReference type="InterPro" id="IPR050388">
    <property type="entry name" value="ABC_Ni/Peptide_Import"/>
</dbReference>
<dbReference type="CDD" id="cd03257">
    <property type="entry name" value="ABC_NikE_OppD_transporters"/>
    <property type="match status" value="2"/>
</dbReference>
<evidence type="ECO:0000256" key="5">
    <source>
        <dbReference type="ARBA" id="ARBA00022741"/>
    </source>
</evidence>
<dbReference type="RefSeq" id="WP_179810218.1">
    <property type="nucleotide sequence ID" value="NZ_JACCHL010000001.1"/>
</dbReference>
<dbReference type="EMBL" id="JACCHL010000001">
    <property type="protein sequence ID" value="NYH53044.1"/>
    <property type="molecule type" value="Genomic_DNA"/>
</dbReference>
<keyword evidence="5" id="KW-0547">Nucleotide-binding</keyword>
<gene>
    <name evidence="10" type="ORF">HNR06_002633</name>
</gene>
<dbReference type="InterPro" id="IPR003439">
    <property type="entry name" value="ABC_transporter-like_ATP-bd"/>
</dbReference>
<comment type="subcellular location">
    <subcellularLocation>
        <location evidence="1">Cell membrane</location>
        <topology evidence="1">Peripheral membrane protein</topology>
    </subcellularLocation>
</comment>
<evidence type="ECO:0000259" key="9">
    <source>
        <dbReference type="PROSITE" id="PS50893"/>
    </source>
</evidence>
<dbReference type="Pfam" id="PF08352">
    <property type="entry name" value="oligo_HPY"/>
    <property type="match status" value="2"/>
</dbReference>
<dbReference type="PANTHER" id="PTHR43297:SF2">
    <property type="entry name" value="DIPEPTIDE TRANSPORT ATP-BINDING PROTEIN DPPD"/>
    <property type="match status" value="1"/>
</dbReference>
<feature type="compositionally biased region" description="Basic and acidic residues" evidence="8">
    <location>
        <begin position="383"/>
        <end position="394"/>
    </location>
</feature>
<accession>A0A7Z0BL45</accession>
<evidence type="ECO:0000256" key="1">
    <source>
        <dbReference type="ARBA" id="ARBA00004202"/>
    </source>
</evidence>
<evidence type="ECO:0000256" key="6">
    <source>
        <dbReference type="ARBA" id="ARBA00022840"/>
    </source>
</evidence>
<dbReference type="GO" id="GO:0016887">
    <property type="term" value="F:ATP hydrolysis activity"/>
    <property type="evidence" value="ECO:0007669"/>
    <property type="project" value="InterPro"/>
</dbReference>
<dbReference type="InterPro" id="IPR017871">
    <property type="entry name" value="ABC_transporter-like_CS"/>
</dbReference>
<comment type="similarity">
    <text evidence="2">Belongs to the ABC transporter superfamily.</text>
</comment>